<organism evidence="2">
    <name type="scientific">Triticum aestivum</name>
    <name type="common">Wheat</name>
    <dbReference type="NCBI Taxonomy" id="4565"/>
    <lineage>
        <taxon>Eukaryota</taxon>
        <taxon>Viridiplantae</taxon>
        <taxon>Streptophyta</taxon>
        <taxon>Embryophyta</taxon>
        <taxon>Tracheophyta</taxon>
        <taxon>Spermatophyta</taxon>
        <taxon>Magnoliopsida</taxon>
        <taxon>Liliopsida</taxon>
        <taxon>Poales</taxon>
        <taxon>Poaceae</taxon>
        <taxon>BOP clade</taxon>
        <taxon>Pooideae</taxon>
        <taxon>Triticodae</taxon>
        <taxon>Triticeae</taxon>
        <taxon>Triticinae</taxon>
        <taxon>Triticum</taxon>
    </lineage>
</organism>
<protein>
    <submittedName>
        <fullName evidence="2">Uncharacterized protein</fullName>
    </submittedName>
</protein>
<evidence type="ECO:0000256" key="1">
    <source>
        <dbReference type="SAM" id="SignalP"/>
    </source>
</evidence>
<dbReference type="Gramene" id="TraesJUL7B03G04309450.1">
    <property type="protein sequence ID" value="TraesJUL7B03G04309450.1"/>
    <property type="gene ID" value="TraesJUL7B03G04309450"/>
</dbReference>
<feature type="signal peptide" evidence="1">
    <location>
        <begin position="1"/>
        <end position="22"/>
    </location>
</feature>
<dbReference type="Proteomes" id="UP000019116">
    <property type="component" value="Chromosome 7B"/>
</dbReference>
<accession>A0A3B6SVS2</accession>
<dbReference type="EnsemblPlants" id="TraesCS7B02G492700.1">
    <property type="protein sequence ID" value="TraesCS7B02G492700.1"/>
    <property type="gene ID" value="TraesCS7B02G492700"/>
</dbReference>
<dbReference type="Gramene" id="TraesARI7B03G04017860.1">
    <property type="protein sequence ID" value="TraesARI7B03G04017860.1"/>
    <property type="gene ID" value="TraesARI7B03G04017860"/>
</dbReference>
<dbReference type="GeneID" id="123160378"/>
<name>A0A3B6SVS2_WHEAT</name>
<reference evidence="2" key="1">
    <citation type="submission" date="2018-08" db="EMBL/GenBank/DDBJ databases">
        <authorList>
            <person name="Rossello M."/>
        </authorList>
    </citation>
    <scope>NUCLEOTIDE SEQUENCE [LARGE SCALE GENOMIC DNA]</scope>
    <source>
        <strain evidence="2">cv. Chinese Spring</strain>
    </source>
</reference>
<sequence length="201" mass="22076">MGNNGVWCVLLVGLLLVASVEGDDWSAHLNLKPSAGEAGGVMVAKGSLPDVRFSICDVWCEDRRPNVNHRLCVQNLCPYDKTPKRFSAGEARGAMLAKGGLPAVRLSICDVWCEDVHPNMNHRLCIQNLCPYDKTPRHFSAGEVRGAMLAKGGLPAVRLSICDVWCEDVHPNMNHRLCIQNLCPYDKTPRVKLTSNDLLSA</sequence>
<evidence type="ECO:0000313" key="2">
    <source>
        <dbReference type="EnsemblPlants" id="TraesCS7B02G492700.1"/>
    </source>
</evidence>
<gene>
    <name evidence="2" type="primary">LOC123160378</name>
</gene>
<feature type="chain" id="PRO_5017463178" evidence="1">
    <location>
        <begin position="23"/>
        <end position="201"/>
    </location>
</feature>
<dbReference type="Gramene" id="TraesCS7B03G1335100.1">
    <property type="protein sequence ID" value="TraesCS7B03G1335100.1.CDS"/>
    <property type="gene ID" value="TraesCS7B03G1335100"/>
</dbReference>
<reference evidence="2" key="2">
    <citation type="submission" date="2018-10" db="UniProtKB">
        <authorList>
            <consortium name="EnsemblPlants"/>
        </authorList>
    </citation>
    <scope>IDENTIFICATION</scope>
</reference>
<dbReference type="AlphaFoldDB" id="A0A3B6SVS2"/>
<evidence type="ECO:0000313" key="3">
    <source>
        <dbReference type="Proteomes" id="UP000019116"/>
    </source>
</evidence>
<keyword evidence="1" id="KW-0732">Signal</keyword>
<dbReference type="OMA" id="VCDVWCE"/>
<dbReference type="RefSeq" id="XP_044434131.1">
    <property type="nucleotide sequence ID" value="XM_044578196.1"/>
</dbReference>
<keyword evidence="3" id="KW-1185">Reference proteome</keyword>
<dbReference type="Gramene" id="TraesCS7B02G492700.1">
    <property type="protein sequence ID" value="TraesCS7B02G492700.1"/>
    <property type="gene ID" value="TraesCS7B02G492700"/>
</dbReference>
<proteinExistence type="predicted"/>